<dbReference type="PANTHER" id="PTHR22847:SF637">
    <property type="entry name" value="WD REPEAT DOMAIN 5B"/>
    <property type="match status" value="1"/>
</dbReference>
<dbReference type="InterPro" id="IPR001680">
    <property type="entry name" value="WD40_rpt"/>
</dbReference>
<name>A0A6A6YKM9_9PEZI</name>
<reference evidence="7 9" key="1">
    <citation type="journal article" date="2020" name="Stud. Mycol.">
        <title>101 Dothideomycetes genomes: a test case for predicting lifestyles and emergence of pathogens.</title>
        <authorList>
            <person name="Haridas S."/>
            <person name="Albert R."/>
            <person name="Binder M."/>
            <person name="Bloem J."/>
            <person name="Labutti K."/>
            <person name="Salamov A."/>
            <person name="Andreopoulos B."/>
            <person name="Baker S."/>
            <person name="Barry K."/>
            <person name="Bills G."/>
            <person name="Bluhm B."/>
            <person name="Cannon C."/>
            <person name="Castanera R."/>
            <person name="Culley D."/>
            <person name="Daum C."/>
            <person name="Ezra D."/>
            <person name="Gonzalez J."/>
            <person name="Henrissat B."/>
            <person name="Kuo A."/>
            <person name="Liang C."/>
            <person name="Lipzen A."/>
            <person name="Lutzoni F."/>
            <person name="Magnuson J."/>
            <person name="Mondo S."/>
            <person name="Nolan M."/>
            <person name="Ohm R."/>
            <person name="Pangilinan J."/>
            <person name="Park H.-J."/>
            <person name="Ramirez L."/>
            <person name="Alfaro M."/>
            <person name="Sun H."/>
            <person name="Tritt A."/>
            <person name="Yoshinaga Y."/>
            <person name="Zwiers L.-H."/>
            <person name="Turgeon B."/>
            <person name="Goodwin S."/>
            <person name="Spatafora J."/>
            <person name="Crous P."/>
            <person name="Grigoriev I."/>
        </authorList>
    </citation>
    <scope>NUCLEOTIDE SEQUENCE</scope>
    <source>
        <strain evidence="7 9">CBS 304.34</strain>
    </source>
</reference>
<dbReference type="AlphaFoldDB" id="A0A6A6YKM9"/>
<evidence type="ECO:0000256" key="2">
    <source>
        <dbReference type="ARBA" id="ARBA00022737"/>
    </source>
</evidence>
<dbReference type="Pfam" id="PF00400">
    <property type="entry name" value="WD40"/>
    <property type="match status" value="2"/>
</dbReference>
<dbReference type="GeneID" id="54456574"/>
<evidence type="ECO:0000256" key="4">
    <source>
        <dbReference type="ARBA" id="ARBA00039789"/>
    </source>
</evidence>
<dbReference type="SMART" id="SM00320">
    <property type="entry name" value="WD40"/>
    <property type="match status" value="2"/>
</dbReference>
<reference evidence="9" key="2">
    <citation type="submission" date="2020-04" db="EMBL/GenBank/DDBJ databases">
        <authorList>
            <consortium name="NCBI Genome Project"/>
        </authorList>
    </citation>
    <scope>NUCLEOTIDE SEQUENCE</scope>
    <source>
        <strain evidence="9">CBS 304.34</strain>
    </source>
</reference>
<dbReference type="InterPro" id="IPR019775">
    <property type="entry name" value="WD40_repeat_CS"/>
</dbReference>
<evidence type="ECO:0000256" key="6">
    <source>
        <dbReference type="PROSITE-ProRule" id="PRU00221"/>
    </source>
</evidence>
<dbReference type="InterPro" id="IPR036322">
    <property type="entry name" value="WD40_repeat_dom_sf"/>
</dbReference>
<dbReference type="GO" id="GO:0005634">
    <property type="term" value="C:nucleus"/>
    <property type="evidence" value="ECO:0007669"/>
    <property type="project" value="TreeGrafter"/>
</dbReference>
<keyword evidence="8" id="KW-1185">Reference proteome</keyword>
<dbReference type="EMBL" id="MU003703">
    <property type="protein sequence ID" value="KAF2808525.1"/>
    <property type="molecule type" value="Genomic_DNA"/>
</dbReference>
<evidence type="ECO:0000313" key="8">
    <source>
        <dbReference type="Proteomes" id="UP000504636"/>
    </source>
</evidence>
<keyword evidence="1 6" id="KW-0853">WD repeat</keyword>
<dbReference type="Gene3D" id="2.130.10.10">
    <property type="entry name" value="YVTN repeat-like/Quinoprotein amine dehydrogenase"/>
    <property type="match status" value="1"/>
</dbReference>
<dbReference type="PROSITE" id="PS00678">
    <property type="entry name" value="WD_REPEATS_1"/>
    <property type="match status" value="2"/>
</dbReference>
<evidence type="ECO:0000256" key="5">
    <source>
        <dbReference type="ARBA" id="ARBA00043913"/>
    </source>
</evidence>
<comment type="function">
    <text evidence="5">Involved in mitochondrial fission. Acts as an adapter protein required to form mitochondrial fission complexes. Formation of these complexes is required to promote constriction and fission of the mitochondrial compartment at a late step in mitochondrial division.</text>
</comment>
<evidence type="ECO:0000313" key="9">
    <source>
        <dbReference type="RefSeq" id="XP_033575489.1"/>
    </source>
</evidence>
<keyword evidence="2" id="KW-0677">Repeat</keyword>
<feature type="repeat" description="WD" evidence="6">
    <location>
        <begin position="44"/>
        <end position="85"/>
    </location>
</feature>
<dbReference type="PROSITE" id="PS50082">
    <property type="entry name" value="WD_REPEATS_2"/>
    <property type="match status" value="2"/>
</dbReference>
<accession>A0A6A6YKM9</accession>
<evidence type="ECO:0000256" key="1">
    <source>
        <dbReference type="ARBA" id="ARBA00022574"/>
    </source>
</evidence>
<dbReference type="PROSITE" id="PS50294">
    <property type="entry name" value="WD_REPEATS_REGION"/>
    <property type="match status" value="2"/>
</dbReference>
<reference evidence="9" key="3">
    <citation type="submission" date="2025-04" db="UniProtKB">
        <authorList>
            <consortium name="RefSeq"/>
        </authorList>
    </citation>
    <scope>IDENTIFICATION</scope>
    <source>
        <strain evidence="9">CBS 304.34</strain>
    </source>
</reference>
<protein>
    <recommendedName>
        <fullName evidence="4">Mitochondrial division protein 1</fullName>
    </recommendedName>
</protein>
<dbReference type="SUPFAM" id="SSF50978">
    <property type="entry name" value="WD40 repeat-like"/>
    <property type="match status" value="1"/>
</dbReference>
<dbReference type="RefSeq" id="XP_033575489.1">
    <property type="nucleotide sequence ID" value="XM_033715681.1"/>
</dbReference>
<evidence type="ECO:0000313" key="7">
    <source>
        <dbReference type="EMBL" id="KAF2808525.1"/>
    </source>
</evidence>
<dbReference type="OrthoDB" id="538223at2759"/>
<comment type="similarity">
    <text evidence="3">Belongs to the WD repeat MDV1/CAF4 family.</text>
</comment>
<dbReference type="InterPro" id="IPR015943">
    <property type="entry name" value="WD40/YVTN_repeat-like_dom_sf"/>
</dbReference>
<feature type="non-terminal residue" evidence="7">
    <location>
        <position position="1"/>
    </location>
</feature>
<proteinExistence type="inferred from homology"/>
<feature type="repeat" description="WD" evidence="6">
    <location>
        <begin position="2"/>
        <end position="43"/>
    </location>
</feature>
<sequence length="128" mass="14080">TLEGYSGSVRLVAFSHDLTRLASALDDETVKIWDASSGECLQTLEGYSDAVNLVAFSYDLTRLASALDDKTVKIWDTSSSECLQTLNVGKVPSNILFNTTGLYLHTNISTISVNLNGQVYNIYFLLYI</sequence>
<organism evidence="7">
    <name type="scientific">Mytilinidion resinicola</name>
    <dbReference type="NCBI Taxonomy" id="574789"/>
    <lineage>
        <taxon>Eukaryota</taxon>
        <taxon>Fungi</taxon>
        <taxon>Dikarya</taxon>
        <taxon>Ascomycota</taxon>
        <taxon>Pezizomycotina</taxon>
        <taxon>Dothideomycetes</taxon>
        <taxon>Pleosporomycetidae</taxon>
        <taxon>Mytilinidiales</taxon>
        <taxon>Mytilinidiaceae</taxon>
        <taxon>Mytilinidion</taxon>
    </lineage>
</organism>
<gene>
    <name evidence="7 9" type="ORF">BDZ99DRAFT_390381</name>
</gene>
<dbReference type="PANTHER" id="PTHR22847">
    <property type="entry name" value="WD40 REPEAT PROTEIN"/>
    <property type="match status" value="1"/>
</dbReference>
<dbReference type="Proteomes" id="UP000504636">
    <property type="component" value="Unplaced"/>
</dbReference>
<evidence type="ECO:0000256" key="3">
    <source>
        <dbReference type="ARBA" id="ARBA00038415"/>
    </source>
</evidence>
<dbReference type="GO" id="GO:1990234">
    <property type="term" value="C:transferase complex"/>
    <property type="evidence" value="ECO:0007669"/>
    <property type="project" value="UniProtKB-ARBA"/>
</dbReference>